<dbReference type="Proteomes" id="UP000619293">
    <property type="component" value="Unassembled WGS sequence"/>
</dbReference>
<protein>
    <recommendedName>
        <fullName evidence="3">Phage tail protein (Tail_P2_I)</fullName>
    </recommendedName>
</protein>
<comment type="caution">
    <text evidence="1">The sequence shown here is derived from an EMBL/GenBank/DDBJ whole genome shotgun (WGS) entry which is preliminary data.</text>
</comment>
<reference evidence="1 2" key="1">
    <citation type="submission" date="2021-01" db="EMBL/GenBank/DDBJ databases">
        <title>Whole genome shotgun sequence of Catellatospora chokoriensis NBRC 107358.</title>
        <authorList>
            <person name="Komaki H."/>
            <person name="Tamura T."/>
        </authorList>
    </citation>
    <scope>NUCLEOTIDE SEQUENCE [LARGE SCALE GENOMIC DNA]</scope>
    <source>
        <strain evidence="1 2">NBRC 107358</strain>
    </source>
</reference>
<gene>
    <name evidence="1" type="ORF">Cch02nite_38280</name>
</gene>
<organism evidence="1 2">
    <name type="scientific">Catellatospora chokoriensis</name>
    <dbReference type="NCBI Taxonomy" id="310353"/>
    <lineage>
        <taxon>Bacteria</taxon>
        <taxon>Bacillati</taxon>
        <taxon>Actinomycetota</taxon>
        <taxon>Actinomycetes</taxon>
        <taxon>Micromonosporales</taxon>
        <taxon>Micromonosporaceae</taxon>
        <taxon>Catellatospora</taxon>
    </lineage>
</organism>
<proteinExistence type="predicted"/>
<dbReference type="RefSeq" id="WP_191842808.1">
    <property type="nucleotide sequence ID" value="NZ_BAAALB010000028.1"/>
</dbReference>
<dbReference type="AlphaFoldDB" id="A0A8J3K8E2"/>
<dbReference type="InterPro" id="IPR006521">
    <property type="entry name" value="Tail_protein_I"/>
</dbReference>
<dbReference type="Pfam" id="PF09684">
    <property type="entry name" value="Tail_P2_I"/>
    <property type="match status" value="1"/>
</dbReference>
<evidence type="ECO:0000313" key="2">
    <source>
        <dbReference type="Proteomes" id="UP000619293"/>
    </source>
</evidence>
<dbReference type="EMBL" id="BONG01000022">
    <property type="protein sequence ID" value="GIF90384.1"/>
    <property type="molecule type" value="Genomic_DNA"/>
</dbReference>
<evidence type="ECO:0008006" key="3">
    <source>
        <dbReference type="Google" id="ProtNLM"/>
    </source>
</evidence>
<sequence>MSDSVPDPDGTAAPARLFQLLPAHLRARDAAAGDDQPGGPLAALLQAVCGELEVLEADIEGLYDNWFIETCADWVLPYLADLVGLEHLPADLGPGVSARRLVANTVAYRRRKGTPAVLEQVARDVTGWPARTVEFFQLLATTTHLNHVRLDRPTTADLRRADTLQLVGNFAGGALDSVAHTPDVRTLSSGRGRYGIANMAVFLFPLQTYEVTWARASHRGEGTYAADPLGRTTPLFAAHRTDPVIEHLAQEADLPLPLRPHRLLQLLQAARNALIPDDDLPIGVRIGTQGRPLPPGRIRVCGLEDLDPHETEPQVMIDPVGGSLKVYQLGRQVTPEQLFVRYRYGAVANVGAGPYNRRQIHDHSLCTDNFLGAPHVAGQIAVRSGAPPSAGTVGSLGAALQAAGHAWTGSAGPAGGTYFVIVTDSATYTEDLKVAIPAGARLVIVAAAAPPGSPLLAGTYITDGLRPHLLGNLHVTGDQTSSLIIDGLLVEGRVSVGAGLLSALTVSQCTVTNGVTAGTRLDVEEDEERDTASVRQDANRGLNIRLVRSIVGAVTLADTVPSLAVADSVLDPSLPMRSNAGTAGAAAVAVAAAGAALTVEGSTVLGEVTVRRLEASSAILAGRTTVQHRHTGCVRYCFVAPGSRIPKHFRSVLPGDEAAPQPVFASLDPGSPHYAALARSCPQEIAEGSEGEAEMGVHHHLRRPQRIRAARLHIAPYVPTALEITIIGG</sequence>
<accession>A0A8J3K8E2</accession>
<name>A0A8J3K8E2_9ACTN</name>
<evidence type="ECO:0000313" key="1">
    <source>
        <dbReference type="EMBL" id="GIF90384.1"/>
    </source>
</evidence>
<keyword evidence="2" id="KW-1185">Reference proteome</keyword>